<keyword evidence="2" id="KW-1185">Reference proteome</keyword>
<gene>
    <name evidence="1" type="ORF">ICC18_01625</name>
</gene>
<evidence type="ECO:0000313" key="2">
    <source>
        <dbReference type="Proteomes" id="UP000650466"/>
    </source>
</evidence>
<evidence type="ECO:0000313" key="1">
    <source>
        <dbReference type="EMBL" id="MBD0378822.1"/>
    </source>
</evidence>
<proteinExistence type="predicted"/>
<protein>
    <submittedName>
        <fullName evidence="1">Uncharacterized protein</fullName>
    </submittedName>
</protein>
<dbReference type="AlphaFoldDB" id="A0A926QI04"/>
<comment type="caution">
    <text evidence="1">The sequence shown here is derived from an EMBL/GenBank/DDBJ whole genome shotgun (WGS) entry which is preliminary data.</text>
</comment>
<sequence length="126" mass="14752">MAHQVISEEELQLLLSSNYHKEEPSEKPKLTLKFLHELIRKLQHENLLLAKRVVELEQQLESFQRIQVEAAASLEVPVLAEPEAERTETNLDTDLPGTFLIPRSERHSSEKKKQKPFWSLWFRPSN</sequence>
<reference evidence="1" key="1">
    <citation type="submission" date="2020-09" db="EMBL/GenBank/DDBJ databases">
        <title>Draft Genome Sequence of Paenibacillus sp. WST5.</title>
        <authorList>
            <person name="Bao Z."/>
        </authorList>
    </citation>
    <scope>NUCLEOTIDE SEQUENCE</scope>
    <source>
        <strain evidence="1">WST5</strain>
    </source>
</reference>
<dbReference type="Proteomes" id="UP000650466">
    <property type="component" value="Unassembled WGS sequence"/>
</dbReference>
<dbReference type="EMBL" id="JACVVD010000001">
    <property type="protein sequence ID" value="MBD0378822.1"/>
    <property type="molecule type" value="Genomic_DNA"/>
</dbReference>
<name>A0A926QI04_9BACL</name>
<dbReference type="RefSeq" id="WP_188172632.1">
    <property type="nucleotide sequence ID" value="NZ_JACVVD010000001.1"/>
</dbReference>
<accession>A0A926QI04</accession>
<organism evidence="1 2">
    <name type="scientific">Paenibacillus sedimenti</name>
    <dbReference type="NCBI Taxonomy" id="2770274"/>
    <lineage>
        <taxon>Bacteria</taxon>
        <taxon>Bacillati</taxon>
        <taxon>Bacillota</taxon>
        <taxon>Bacilli</taxon>
        <taxon>Bacillales</taxon>
        <taxon>Paenibacillaceae</taxon>
        <taxon>Paenibacillus</taxon>
    </lineage>
</organism>